<dbReference type="EMBL" id="PP971698">
    <property type="protein sequence ID" value="XDJ02667.1"/>
    <property type="molecule type" value="Genomic_DNA"/>
</dbReference>
<protein>
    <submittedName>
        <fullName evidence="1">Uncharacterized protein</fullName>
    </submittedName>
</protein>
<organism evidence="1">
    <name type="scientific">Staphylococcus phage Pel11</name>
    <dbReference type="NCBI Taxonomy" id="3235046"/>
    <lineage>
        <taxon>Viruses</taxon>
        <taxon>Duplodnaviria</taxon>
        <taxon>Heunggongvirae</taxon>
        <taxon>Uroviricota</taxon>
        <taxon>Caudoviricetes</taxon>
        <taxon>Coventryvirus</taxon>
    </lineage>
</organism>
<accession>A0AB39C7X7</accession>
<name>A0AB39C7X7_9CAUD</name>
<proteinExistence type="predicted"/>
<reference evidence="1" key="1">
    <citation type="submission" date="2024-06" db="EMBL/GenBank/DDBJ databases">
        <title>New lytic and new temperate phages specific for Staphylococcus hyicus.</title>
        <authorList>
            <person name="Petrzik K."/>
            <person name="Sovova L."/>
        </authorList>
    </citation>
    <scope>NUCLEOTIDE SEQUENCE</scope>
</reference>
<evidence type="ECO:0000313" key="1">
    <source>
        <dbReference type="EMBL" id="XDJ02667.1"/>
    </source>
</evidence>
<sequence length="30" mass="3416">MPDKTVQQIKTKGTCSKDILQIVKDILNKE</sequence>